<keyword evidence="4" id="KW-1185">Reference proteome</keyword>
<feature type="compositionally biased region" description="Polar residues" evidence="1">
    <location>
        <begin position="159"/>
        <end position="169"/>
    </location>
</feature>
<evidence type="ECO:0000256" key="1">
    <source>
        <dbReference type="SAM" id="MobiDB-lite"/>
    </source>
</evidence>
<proteinExistence type="predicted"/>
<feature type="region of interest" description="Disordered" evidence="1">
    <location>
        <begin position="159"/>
        <end position="190"/>
    </location>
</feature>
<evidence type="ECO:0000313" key="3">
    <source>
        <dbReference type="EMBL" id="KAH7350154.1"/>
    </source>
</evidence>
<reference evidence="3" key="1">
    <citation type="journal article" date="2021" name="Nat. Commun.">
        <title>Genetic determinants of endophytism in the Arabidopsis root mycobiome.</title>
        <authorList>
            <person name="Mesny F."/>
            <person name="Miyauchi S."/>
            <person name="Thiergart T."/>
            <person name="Pickel B."/>
            <person name="Atanasova L."/>
            <person name="Karlsson M."/>
            <person name="Huettel B."/>
            <person name="Barry K.W."/>
            <person name="Haridas S."/>
            <person name="Chen C."/>
            <person name="Bauer D."/>
            <person name="Andreopoulos W."/>
            <person name="Pangilinan J."/>
            <person name="LaButti K."/>
            <person name="Riley R."/>
            <person name="Lipzen A."/>
            <person name="Clum A."/>
            <person name="Drula E."/>
            <person name="Henrissat B."/>
            <person name="Kohler A."/>
            <person name="Grigoriev I.V."/>
            <person name="Martin F.M."/>
            <person name="Hacquard S."/>
        </authorList>
    </citation>
    <scope>NUCLEOTIDE SEQUENCE</scope>
    <source>
        <strain evidence="3">MPI-CAGE-AT-0016</strain>
    </source>
</reference>
<keyword evidence="2" id="KW-0732">Signal</keyword>
<evidence type="ECO:0000256" key="2">
    <source>
        <dbReference type="SAM" id="SignalP"/>
    </source>
</evidence>
<organism evidence="3 4">
    <name type="scientific">Plectosphaerella cucumerina</name>
    <dbReference type="NCBI Taxonomy" id="40658"/>
    <lineage>
        <taxon>Eukaryota</taxon>
        <taxon>Fungi</taxon>
        <taxon>Dikarya</taxon>
        <taxon>Ascomycota</taxon>
        <taxon>Pezizomycotina</taxon>
        <taxon>Sordariomycetes</taxon>
        <taxon>Hypocreomycetidae</taxon>
        <taxon>Glomerellales</taxon>
        <taxon>Plectosphaerellaceae</taxon>
        <taxon>Plectosphaerella</taxon>
    </lineage>
</organism>
<dbReference type="EMBL" id="JAGPXD010000006">
    <property type="protein sequence ID" value="KAH7350154.1"/>
    <property type="molecule type" value="Genomic_DNA"/>
</dbReference>
<feature type="chain" id="PRO_5035481401" evidence="2">
    <location>
        <begin position="22"/>
        <end position="314"/>
    </location>
</feature>
<evidence type="ECO:0000313" key="4">
    <source>
        <dbReference type="Proteomes" id="UP000813385"/>
    </source>
</evidence>
<sequence length="314" mass="33519">MQFRYVFCVLWAATAVTAALGEHSPDLAANCVMNKCWRAAEDGPDMANLPKGRASGRNDCTSFLEQKVTLYPTTTTRTFTFTENVRLVVIPVTITSSVTETSTSKIVISTTMTISPTKTDTLTVAHSAAATLEEEVVDVVTWIKTITVIPYPAVSETSIETNQKPTEISRSIEDATPSSPEGGATHQQFVKSQGSKNKLTFVEKPKFATVFHLDSSGALIAEGLLASTANMSLYYVYLNTKHDVADNNHVLLTCHQGDSLVCSAAQSGQSAFAVCPDAGPGDPGNGPGLLFGTPTTSDCSVVTLRTRSAPQCRK</sequence>
<gene>
    <name evidence="3" type="ORF">B0T11DRAFT_333160</name>
</gene>
<feature type="signal peptide" evidence="2">
    <location>
        <begin position="1"/>
        <end position="21"/>
    </location>
</feature>
<dbReference type="Proteomes" id="UP000813385">
    <property type="component" value="Unassembled WGS sequence"/>
</dbReference>
<name>A0A8K0T6V7_9PEZI</name>
<dbReference type="AlphaFoldDB" id="A0A8K0T6V7"/>
<accession>A0A8K0T6V7</accession>
<protein>
    <submittedName>
        <fullName evidence="3">Uncharacterized protein</fullName>
    </submittedName>
</protein>
<comment type="caution">
    <text evidence="3">The sequence shown here is derived from an EMBL/GenBank/DDBJ whole genome shotgun (WGS) entry which is preliminary data.</text>
</comment>